<gene>
    <name evidence="2" type="ORF">PFICI_05938</name>
</gene>
<reference evidence="3" key="1">
    <citation type="journal article" date="2015" name="BMC Genomics">
        <title>Genomic and transcriptomic analysis of the endophytic fungus Pestalotiopsis fici reveals its lifestyle and high potential for synthesis of natural products.</title>
        <authorList>
            <person name="Wang X."/>
            <person name="Zhang X."/>
            <person name="Liu L."/>
            <person name="Xiang M."/>
            <person name="Wang W."/>
            <person name="Sun X."/>
            <person name="Che Y."/>
            <person name="Guo L."/>
            <person name="Liu G."/>
            <person name="Guo L."/>
            <person name="Wang C."/>
            <person name="Yin W.B."/>
            <person name="Stadler M."/>
            <person name="Zhang X."/>
            <person name="Liu X."/>
        </authorList>
    </citation>
    <scope>NUCLEOTIDE SEQUENCE [LARGE SCALE GENOMIC DNA]</scope>
    <source>
        <strain evidence="3">W106-1 / CGMCC3.15140</strain>
    </source>
</reference>
<evidence type="ECO:0000256" key="1">
    <source>
        <dbReference type="SAM" id="MobiDB-lite"/>
    </source>
</evidence>
<name>W3XF59_PESFW</name>
<dbReference type="HOGENOM" id="CLU_665815_0_0_1"/>
<dbReference type="InParanoid" id="W3XF59"/>
<dbReference type="Proteomes" id="UP000030651">
    <property type="component" value="Unassembled WGS sequence"/>
</dbReference>
<feature type="region of interest" description="Disordered" evidence="1">
    <location>
        <begin position="46"/>
        <end position="151"/>
    </location>
</feature>
<dbReference type="AlphaFoldDB" id="W3XF59"/>
<feature type="compositionally biased region" description="Basic and acidic residues" evidence="1">
    <location>
        <begin position="47"/>
        <end position="58"/>
    </location>
</feature>
<dbReference type="EMBL" id="KI912111">
    <property type="protein sequence ID" value="ETS84062.1"/>
    <property type="molecule type" value="Genomic_DNA"/>
</dbReference>
<evidence type="ECO:0000313" key="2">
    <source>
        <dbReference type="EMBL" id="ETS84062.1"/>
    </source>
</evidence>
<evidence type="ECO:0000313" key="3">
    <source>
        <dbReference type="Proteomes" id="UP000030651"/>
    </source>
</evidence>
<sequence>MLPTYAKIHTKGPGATTTQTYASIVRNKITKQEVAQKRLVLSKVRAVVKDEPREKHSEDPDEEDPDEEDPDEEDPDEEDPDEEYDEEEYDEEEYDEEEYDEEEYDEVEYDEEEYDEEEYDEEEYDEEEYDEEEYDEEEYNEEEHDQEGNWKHGRYPRAPMIDWAKTWVSKKELELFDDAAGYFFDYVEKNLPDGFEKFKCQVKYQFIHSKDTEIRSYGFGIVRLILDEFVKVVEDTAVSTSKEKLEKLCGLVKYLVLEAKFIKVKHVDRAVKDMYSAERIPIRDYEIEEKLTVFENWHSFTVLLRKERLMERGIPACHAEDLYSQNPPQDQNSPQDQAVFVALCNWYIFAGEIFRDRPEGEQEAIYSRIQCDTSNYAKEGPQELVTLGQEMLKCMENLQPTLRSASQEKEHSL</sequence>
<proteinExistence type="predicted"/>
<accession>W3XF59</accession>
<organism evidence="2 3">
    <name type="scientific">Pestalotiopsis fici (strain W106-1 / CGMCC3.15140)</name>
    <dbReference type="NCBI Taxonomy" id="1229662"/>
    <lineage>
        <taxon>Eukaryota</taxon>
        <taxon>Fungi</taxon>
        <taxon>Dikarya</taxon>
        <taxon>Ascomycota</taxon>
        <taxon>Pezizomycotina</taxon>
        <taxon>Sordariomycetes</taxon>
        <taxon>Xylariomycetidae</taxon>
        <taxon>Amphisphaeriales</taxon>
        <taxon>Sporocadaceae</taxon>
        <taxon>Pestalotiopsis</taxon>
    </lineage>
</organism>
<dbReference type="GeneID" id="19270951"/>
<keyword evidence="3" id="KW-1185">Reference proteome</keyword>
<dbReference type="KEGG" id="pfy:PFICI_05938"/>
<feature type="compositionally biased region" description="Acidic residues" evidence="1">
    <location>
        <begin position="59"/>
        <end position="145"/>
    </location>
</feature>
<protein>
    <submittedName>
        <fullName evidence="2">Uncharacterized protein</fullName>
    </submittedName>
</protein>
<dbReference type="RefSeq" id="XP_007832710.1">
    <property type="nucleotide sequence ID" value="XM_007834519.1"/>
</dbReference>